<dbReference type="InterPro" id="IPR024904">
    <property type="entry name" value="OTCase_ArgI"/>
</dbReference>
<dbReference type="GO" id="GO:0042450">
    <property type="term" value="P:L-arginine biosynthetic process via ornithine"/>
    <property type="evidence" value="ECO:0007669"/>
    <property type="project" value="TreeGrafter"/>
</dbReference>
<evidence type="ECO:0000259" key="7">
    <source>
        <dbReference type="Pfam" id="PF02729"/>
    </source>
</evidence>
<dbReference type="InterPro" id="IPR006132">
    <property type="entry name" value="Asp/Orn_carbamoyltranf_P-bd"/>
</dbReference>
<dbReference type="HAMAP" id="MF_01109">
    <property type="entry name" value="OTCase"/>
    <property type="match status" value="1"/>
</dbReference>
<dbReference type="FunFam" id="3.40.50.1370:FF:000008">
    <property type="entry name" value="Ornithine carbamoyltransferase"/>
    <property type="match status" value="1"/>
</dbReference>
<evidence type="ECO:0000259" key="6">
    <source>
        <dbReference type="Pfam" id="PF00185"/>
    </source>
</evidence>
<comment type="catalytic activity">
    <reaction evidence="4">
        <text>carbamoyl phosphate + L-ornithine = L-citrulline + phosphate + H(+)</text>
        <dbReference type="Rhea" id="RHEA:19513"/>
        <dbReference type="ChEBI" id="CHEBI:15378"/>
        <dbReference type="ChEBI" id="CHEBI:43474"/>
        <dbReference type="ChEBI" id="CHEBI:46911"/>
        <dbReference type="ChEBI" id="CHEBI:57743"/>
        <dbReference type="ChEBI" id="CHEBI:58228"/>
        <dbReference type="EC" id="2.1.3.3"/>
    </reaction>
</comment>
<gene>
    <name evidence="8" type="primary">pyrB</name>
    <name evidence="8" type="ordered locus">PCC_0130</name>
</gene>
<dbReference type="NCBIfam" id="NF001986">
    <property type="entry name" value="PRK00779.1"/>
    <property type="match status" value="1"/>
</dbReference>
<keyword evidence="8" id="KW-0934">Plastid</keyword>
<keyword evidence="3 5" id="KW-0808">Transferase</keyword>
<dbReference type="GO" id="GO:0004585">
    <property type="term" value="F:ornithine carbamoyltransferase activity"/>
    <property type="evidence" value="ECO:0007669"/>
    <property type="project" value="UniProtKB-EC"/>
</dbReference>
<dbReference type="InterPro" id="IPR002292">
    <property type="entry name" value="Orn/put_carbamltrans"/>
</dbReference>
<dbReference type="GO" id="GO:0019240">
    <property type="term" value="P:citrulline biosynthetic process"/>
    <property type="evidence" value="ECO:0007669"/>
    <property type="project" value="TreeGrafter"/>
</dbReference>
<sequence length="321" mass="35232">MNLFKNKFISAIDSLKGRDLLSSADFDAEQTRALLELALNLKYRKKSINLGNRVLGLVFSKASTRTRVSFSVAMAHLGGQTIDLNPNVTQLGRGESLIDTTRVLSRYCDAIAVRTFGQQELIDYAHWSSVPVLNALTDLEHPCQALADFLTLHETFGNLQGLILTYIGDGNNVAHSLMLCGVLLGVNIRIASPKGFEPNNGIVERARLLAKEGATVTIMNDPLLAVRGANALYTDVWASMGQELEQVQREKSFFGFCLNKNLLQEADNDAIILHCLPAHRGEEITSQVMEDSASRIFDQTENRLYVQQALLAAVIGGKDLG</sequence>
<geneLocation type="organellar chromatophore" evidence="8"/>
<dbReference type="InterPro" id="IPR006130">
    <property type="entry name" value="Asp/Orn_carbamoylTrfase"/>
</dbReference>
<dbReference type="EMBL" id="CP000815">
    <property type="protein sequence ID" value="ACB42582.1"/>
    <property type="molecule type" value="Genomic_DNA"/>
</dbReference>
<dbReference type="PRINTS" id="PR00102">
    <property type="entry name" value="OTCASE"/>
</dbReference>
<organism evidence="8">
    <name type="scientific">Paulinella chromatophora</name>
    <dbReference type="NCBI Taxonomy" id="39717"/>
    <lineage>
        <taxon>Eukaryota</taxon>
        <taxon>Sar</taxon>
        <taxon>Rhizaria</taxon>
        <taxon>Cercozoa</taxon>
        <taxon>Imbricatea</taxon>
        <taxon>Silicofilosea</taxon>
        <taxon>Euglyphida</taxon>
        <taxon>Paulinellidae</taxon>
        <taxon>Paulinella</taxon>
    </lineage>
</organism>
<evidence type="ECO:0000256" key="3">
    <source>
        <dbReference type="ARBA" id="ARBA00022679"/>
    </source>
</evidence>
<evidence type="ECO:0000256" key="4">
    <source>
        <dbReference type="ARBA" id="ARBA00048772"/>
    </source>
</evidence>
<reference evidence="8" key="2">
    <citation type="journal article" date="2008" name="Curr. Biol.">
        <title>Chromatophore genome sequence of Paulinella sheds light on acquisition of photosynthesis by eukaryotes.</title>
        <authorList>
            <person name="Nowack E.C.M."/>
            <person name="Melkonian M."/>
            <person name="Gloeckner G."/>
        </authorList>
    </citation>
    <scope>NUCLEOTIDE SEQUENCE [LARGE SCALE GENOMIC DNA]</scope>
</reference>
<dbReference type="PRINTS" id="PR00100">
    <property type="entry name" value="AOTCASE"/>
</dbReference>
<reference evidence="8" key="1">
    <citation type="submission" date="2007-08" db="EMBL/GenBank/DDBJ databases">
        <authorList>
            <person name="Gloeckner G."/>
            <person name="Nowack E."/>
            <person name="Melkonian M."/>
        </authorList>
    </citation>
    <scope>NUCLEOTIDE SEQUENCE</scope>
</reference>
<dbReference type="InterPro" id="IPR006131">
    <property type="entry name" value="Asp_carbamoyltransf_Asp/Orn-bd"/>
</dbReference>
<accession>B1X3R3</accession>
<feature type="domain" description="Aspartate/ornithine carbamoyltransferase carbamoyl-P binding" evidence="7">
    <location>
        <begin position="18"/>
        <end position="154"/>
    </location>
</feature>
<dbReference type="PANTHER" id="PTHR45753">
    <property type="entry name" value="ORNITHINE CARBAMOYLTRANSFERASE, MITOCHONDRIAL"/>
    <property type="match status" value="1"/>
</dbReference>
<comment type="similarity">
    <text evidence="1">Belongs to the aspartate/ornithine carbamoyltransferase superfamily. OTCase family.</text>
</comment>
<dbReference type="AlphaFoldDB" id="B1X3R3"/>
<protein>
    <recommendedName>
        <fullName evidence="2">ornithine carbamoyltransferase</fullName>
        <ecNumber evidence="2">2.1.3.3</ecNumber>
    </recommendedName>
</protein>
<evidence type="ECO:0000256" key="1">
    <source>
        <dbReference type="ARBA" id="ARBA00007805"/>
    </source>
</evidence>
<dbReference type="GeneID" id="6481841"/>
<dbReference type="SUPFAM" id="SSF53671">
    <property type="entry name" value="Aspartate/ornithine carbamoyltransferase"/>
    <property type="match status" value="1"/>
</dbReference>
<dbReference type="Pfam" id="PF00185">
    <property type="entry name" value="OTCace"/>
    <property type="match status" value="1"/>
</dbReference>
<dbReference type="GO" id="GO:0016597">
    <property type="term" value="F:amino acid binding"/>
    <property type="evidence" value="ECO:0007669"/>
    <property type="project" value="InterPro"/>
</dbReference>
<evidence type="ECO:0000256" key="5">
    <source>
        <dbReference type="RuleBase" id="RU003634"/>
    </source>
</evidence>
<dbReference type="Pfam" id="PF02729">
    <property type="entry name" value="OTCace_N"/>
    <property type="match status" value="1"/>
</dbReference>
<dbReference type="PANTHER" id="PTHR45753:SF3">
    <property type="entry name" value="ORNITHINE TRANSCARBAMYLASE, MITOCHONDRIAL"/>
    <property type="match status" value="1"/>
</dbReference>
<dbReference type="InterPro" id="IPR036901">
    <property type="entry name" value="Asp/Orn_carbamoylTrfase_sf"/>
</dbReference>
<dbReference type="EC" id="2.1.3.3" evidence="2"/>
<dbReference type="NCBIfam" id="TIGR00658">
    <property type="entry name" value="orni_carb_tr"/>
    <property type="match status" value="1"/>
</dbReference>
<evidence type="ECO:0000313" key="8">
    <source>
        <dbReference type="EMBL" id="ACB42582.1"/>
    </source>
</evidence>
<dbReference type="Gene3D" id="3.40.50.1370">
    <property type="entry name" value="Aspartate/ornithine carbamoyltransferase"/>
    <property type="match status" value="2"/>
</dbReference>
<feature type="domain" description="Aspartate/ornithine carbamoyltransferase Asp/Orn-binding" evidence="6">
    <location>
        <begin position="161"/>
        <end position="313"/>
    </location>
</feature>
<dbReference type="PROSITE" id="PS00097">
    <property type="entry name" value="CARBAMOYLTRANSFERASE"/>
    <property type="match status" value="1"/>
</dbReference>
<proteinExistence type="inferred from homology"/>
<dbReference type="RefSeq" id="YP_002048792.1">
    <property type="nucleotide sequence ID" value="NC_011087.1"/>
</dbReference>
<name>B1X3R3_PAUCH</name>
<evidence type="ECO:0000256" key="2">
    <source>
        <dbReference type="ARBA" id="ARBA00013007"/>
    </source>
</evidence>